<comment type="caution">
    <text evidence="7">The sequence shown here is derived from an EMBL/GenBank/DDBJ whole genome shotgun (WGS) entry which is preliminary data.</text>
</comment>
<dbReference type="Pfam" id="PF00254">
    <property type="entry name" value="FKBP_C"/>
    <property type="match status" value="1"/>
</dbReference>
<dbReference type="EMBL" id="NBIV01000064">
    <property type="protein sequence ID" value="PXF45309.1"/>
    <property type="molecule type" value="Genomic_DNA"/>
</dbReference>
<gene>
    <name evidence="7" type="ORF">BWQ96_04950</name>
</gene>
<dbReference type="InterPro" id="IPR001179">
    <property type="entry name" value="PPIase_FKBP_dom"/>
</dbReference>
<feature type="domain" description="PPIase FKBP-type" evidence="6">
    <location>
        <begin position="72"/>
        <end position="163"/>
    </location>
</feature>
<dbReference type="Proteomes" id="UP000247409">
    <property type="component" value="Unassembled WGS sequence"/>
</dbReference>
<protein>
    <recommendedName>
        <fullName evidence="2 5">peptidylprolyl isomerase</fullName>
        <ecNumber evidence="2 5">5.2.1.8</ecNumber>
    </recommendedName>
</protein>
<dbReference type="EC" id="5.2.1.8" evidence="2 5"/>
<sequence>MAFVSSAQADFASQTRIRSPVCARITVPTFSRRTFLKAATALCVVPVKMSAAQSEVQQEDLVVGTGAAFKSGDTIFVHYTLTLGAFDSPQVIDSSRSRGRPFSYRYDTSSVIKGWDSGVTGMKVGGRRRLIIPPELGYGAAGAGGVIPPNSTLYFDIELLRVGVQLYDFVFK</sequence>
<comment type="catalytic activity">
    <reaction evidence="1 5">
        <text>[protein]-peptidylproline (omega=180) = [protein]-peptidylproline (omega=0)</text>
        <dbReference type="Rhea" id="RHEA:16237"/>
        <dbReference type="Rhea" id="RHEA-COMP:10747"/>
        <dbReference type="Rhea" id="RHEA-COMP:10748"/>
        <dbReference type="ChEBI" id="CHEBI:83833"/>
        <dbReference type="ChEBI" id="CHEBI:83834"/>
        <dbReference type="EC" id="5.2.1.8"/>
    </reaction>
</comment>
<dbReference type="GO" id="GO:0003755">
    <property type="term" value="F:peptidyl-prolyl cis-trans isomerase activity"/>
    <property type="evidence" value="ECO:0007669"/>
    <property type="project" value="UniProtKB-KW"/>
</dbReference>
<evidence type="ECO:0000256" key="3">
    <source>
        <dbReference type="ARBA" id="ARBA00023110"/>
    </source>
</evidence>
<keyword evidence="3 5" id="KW-0697">Rotamase</keyword>
<evidence type="ECO:0000256" key="2">
    <source>
        <dbReference type="ARBA" id="ARBA00013194"/>
    </source>
</evidence>
<keyword evidence="8" id="KW-1185">Reference proteome</keyword>
<name>A0A2V3IT81_9FLOR</name>
<evidence type="ECO:0000256" key="1">
    <source>
        <dbReference type="ARBA" id="ARBA00000971"/>
    </source>
</evidence>
<dbReference type="PANTHER" id="PTHR43811:SF19">
    <property type="entry name" value="39 KDA FK506-BINDING NUCLEAR PROTEIN"/>
    <property type="match status" value="1"/>
</dbReference>
<dbReference type="PROSITE" id="PS50059">
    <property type="entry name" value="FKBP_PPIASE"/>
    <property type="match status" value="1"/>
</dbReference>
<proteinExistence type="predicted"/>
<evidence type="ECO:0000313" key="8">
    <source>
        <dbReference type="Proteomes" id="UP000247409"/>
    </source>
</evidence>
<evidence type="ECO:0000313" key="7">
    <source>
        <dbReference type="EMBL" id="PXF45309.1"/>
    </source>
</evidence>
<dbReference type="SUPFAM" id="SSF54534">
    <property type="entry name" value="FKBP-like"/>
    <property type="match status" value="1"/>
</dbReference>
<reference evidence="7 8" key="1">
    <citation type="journal article" date="2018" name="Mol. Biol. Evol.">
        <title>Analysis of the draft genome of the red seaweed Gracilariopsis chorda provides insights into genome size evolution in Rhodophyta.</title>
        <authorList>
            <person name="Lee J."/>
            <person name="Yang E.C."/>
            <person name="Graf L."/>
            <person name="Yang J.H."/>
            <person name="Qiu H."/>
            <person name="Zel Zion U."/>
            <person name="Chan C.X."/>
            <person name="Stephens T.G."/>
            <person name="Weber A.P.M."/>
            <person name="Boo G.H."/>
            <person name="Boo S.M."/>
            <person name="Kim K.M."/>
            <person name="Shin Y."/>
            <person name="Jung M."/>
            <person name="Lee S.J."/>
            <person name="Yim H.S."/>
            <person name="Lee J.H."/>
            <person name="Bhattacharya D."/>
            <person name="Yoon H.S."/>
        </authorList>
    </citation>
    <scope>NUCLEOTIDE SEQUENCE [LARGE SCALE GENOMIC DNA]</scope>
    <source>
        <strain evidence="7 8">SKKU-2015</strain>
        <tissue evidence="7">Whole body</tissue>
    </source>
</reference>
<accession>A0A2V3IT81</accession>
<evidence type="ECO:0000259" key="6">
    <source>
        <dbReference type="PROSITE" id="PS50059"/>
    </source>
</evidence>
<dbReference type="OrthoDB" id="3654at2759"/>
<organism evidence="7 8">
    <name type="scientific">Gracilariopsis chorda</name>
    <dbReference type="NCBI Taxonomy" id="448386"/>
    <lineage>
        <taxon>Eukaryota</taxon>
        <taxon>Rhodophyta</taxon>
        <taxon>Florideophyceae</taxon>
        <taxon>Rhodymeniophycidae</taxon>
        <taxon>Gracilariales</taxon>
        <taxon>Gracilariaceae</taxon>
        <taxon>Gracilariopsis</taxon>
    </lineage>
</organism>
<dbReference type="FunFam" id="3.10.50.40:FF:000006">
    <property type="entry name" value="Peptidyl-prolyl cis-trans isomerase"/>
    <property type="match status" value="1"/>
</dbReference>
<evidence type="ECO:0000256" key="4">
    <source>
        <dbReference type="ARBA" id="ARBA00023235"/>
    </source>
</evidence>
<keyword evidence="4 5" id="KW-0413">Isomerase</keyword>
<dbReference type="PANTHER" id="PTHR43811">
    <property type="entry name" value="FKBP-TYPE PEPTIDYL-PROLYL CIS-TRANS ISOMERASE FKPA"/>
    <property type="match status" value="1"/>
</dbReference>
<dbReference type="InterPro" id="IPR046357">
    <property type="entry name" value="PPIase_dom_sf"/>
</dbReference>
<evidence type="ECO:0000256" key="5">
    <source>
        <dbReference type="PROSITE-ProRule" id="PRU00277"/>
    </source>
</evidence>
<dbReference type="AlphaFoldDB" id="A0A2V3IT81"/>
<dbReference type="Gene3D" id="3.10.50.40">
    <property type="match status" value="1"/>
</dbReference>
<dbReference type="STRING" id="448386.A0A2V3IT81"/>